<protein>
    <submittedName>
        <fullName evidence="9">Angiopoietin-1 receptor-like</fullName>
    </submittedName>
</protein>
<dbReference type="Gene3D" id="3.30.70.960">
    <property type="entry name" value="SEA domain"/>
    <property type="match status" value="1"/>
</dbReference>
<dbReference type="SMART" id="SM00200">
    <property type="entry name" value="SEA"/>
    <property type="match status" value="1"/>
</dbReference>
<dbReference type="Gene3D" id="2.60.40.10">
    <property type="entry name" value="Immunoglobulins"/>
    <property type="match status" value="1"/>
</dbReference>
<gene>
    <name evidence="9" type="ORF">PACLA_8A026759</name>
</gene>
<dbReference type="Pfam" id="PF00041">
    <property type="entry name" value="fn3"/>
    <property type="match status" value="1"/>
</dbReference>
<dbReference type="PANTHER" id="PTHR24037:SF11">
    <property type="entry name" value="MUCIN-2-LIKE"/>
    <property type="match status" value="1"/>
</dbReference>
<evidence type="ECO:0000256" key="5">
    <source>
        <dbReference type="ARBA" id="ARBA00022737"/>
    </source>
</evidence>
<evidence type="ECO:0000256" key="8">
    <source>
        <dbReference type="ARBA" id="ARBA00023180"/>
    </source>
</evidence>
<dbReference type="AlphaFoldDB" id="A0A6S7I083"/>
<keyword evidence="3" id="KW-0245">EGF-like domain</keyword>
<keyword evidence="7" id="KW-1015">Disulfide bond</keyword>
<comment type="subcellular location">
    <subcellularLocation>
        <location evidence="1">Cell membrane</location>
    </subcellularLocation>
</comment>
<dbReference type="InterPro" id="IPR003961">
    <property type="entry name" value="FN3_dom"/>
</dbReference>
<proteinExistence type="predicted"/>
<evidence type="ECO:0000313" key="9">
    <source>
        <dbReference type="EMBL" id="CAB4011126.1"/>
    </source>
</evidence>
<evidence type="ECO:0000313" key="10">
    <source>
        <dbReference type="Proteomes" id="UP001152795"/>
    </source>
</evidence>
<dbReference type="CDD" id="cd00063">
    <property type="entry name" value="FN3"/>
    <property type="match status" value="1"/>
</dbReference>
<dbReference type="SMART" id="SM00060">
    <property type="entry name" value="FN3"/>
    <property type="match status" value="1"/>
</dbReference>
<dbReference type="PANTHER" id="PTHR24037">
    <property type="entry name" value="HEART DEVELOPMENT PROTEIN WITH EGF-LIKE DOMAINS 1"/>
    <property type="match status" value="1"/>
</dbReference>
<organism evidence="9 10">
    <name type="scientific">Paramuricea clavata</name>
    <name type="common">Red gorgonian</name>
    <name type="synonym">Violescent sea-whip</name>
    <dbReference type="NCBI Taxonomy" id="317549"/>
    <lineage>
        <taxon>Eukaryota</taxon>
        <taxon>Metazoa</taxon>
        <taxon>Cnidaria</taxon>
        <taxon>Anthozoa</taxon>
        <taxon>Octocorallia</taxon>
        <taxon>Malacalcyonacea</taxon>
        <taxon>Plexauridae</taxon>
        <taxon>Paramuricea</taxon>
    </lineage>
</organism>
<evidence type="ECO:0000256" key="4">
    <source>
        <dbReference type="ARBA" id="ARBA00022729"/>
    </source>
</evidence>
<keyword evidence="9" id="KW-0675">Receptor</keyword>
<evidence type="ECO:0000256" key="6">
    <source>
        <dbReference type="ARBA" id="ARBA00023136"/>
    </source>
</evidence>
<evidence type="ECO:0000256" key="2">
    <source>
        <dbReference type="ARBA" id="ARBA00022475"/>
    </source>
</evidence>
<dbReference type="InterPro" id="IPR036116">
    <property type="entry name" value="FN3_sf"/>
</dbReference>
<dbReference type="OrthoDB" id="7493297at2759"/>
<keyword evidence="8" id="KW-0325">Glycoprotein</keyword>
<dbReference type="SUPFAM" id="SSF82671">
    <property type="entry name" value="SEA domain"/>
    <property type="match status" value="1"/>
</dbReference>
<accession>A0A6S7I083</accession>
<name>A0A6S7I083_PARCT</name>
<dbReference type="InterPro" id="IPR000082">
    <property type="entry name" value="SEA_dom"/>
</dbReference>
<dbReference type="Proteomes" id="UP001152795">
    <property type="component" value="Unassembled WGS sequence"/>
</dbReference>
<keyword evidence="5" id="KW-0677">Repeat</keyword>
<keyword evidence="4" id="KW-0732">Signal</keyword>
<dbReference type="GO" id="GO:0005886">
    <property type="term" value="C:plasma membrane"/>
    <property type="evidence" value="ECO:0007669"/>
    <property type="project" value="UniProtKB-SubCell"/>
</dbReference>
<sequence length="295" mass="33147">TCESQQCPGNSTCKQLTADTISCPCNDGYYYDGVSCKEFIVIKVAVTLEEEFTEELKNTSSPVYQELERYITVELYETFKDTPNFQEVVVLGFRNGSVIVDFKAVYRKDKNNKIVVAESVREQIVKAVKLGNYQVKSAVVQGRPPPPAGLKETGKTDNSIDISWVKPKGHSAFDIDGYMVGHKTYAETQYKNQNISATSGMSSAVLTGLESDTIYEITVHAYNNDGHSDKLKIQVTTEKPDDSTTVVIIVVVIVIVLLLIIAMVVFFQLRKRRYRYEVDNMFTMLLRVHIHTGRA</sequence>
<dbReference type="InterPro" id="IPR036364">
    <property type="entry name" value="SEA_dom_sf"/>
</dbReference>
<comment type="caution">
    <text evidence="9">The sequence shown here is derived from an EMBL/GenBank/DDBJ whole genome shotgun (WGS) entry which is preliminary data.</text>
</comment>
<dbReference type="EMBL" id="CACRXK020007035">
    <property type="protein sequence ID" value="CAB4011126.1"/>
    <property type="molecule type" value="Genomic_DNA"/>
</dbReference>
<feature type="non-terminal residue" evidence="9">
    <location>
        <position position="1"/>
    </location>
</feature>
<dbReference type="PROSITE" id="PS50024">
    <property type="entry name" value="SEA"/>
    <property type="match status" value="1"/>
</dbReference>
<dbReference type="SUPFAM" id="SSF49265">
    <property type="entry name" value="Fibronectin type III"/>
    <property type="match status" value="1"/>
</dbReference>
<keyword evidence="10" id="KW-1185">Reference proteome</keyword>
<evidence type="ECO:0000256" key="1">
    <source>
        <dbReference type="ARBA" id="ARBA00004236"/>
    </source>
</evidence>
<dbReference type="InterPro" id="IPR013783">
    <property type="entry name" value="Ig-like_fold"/>
</dbReference>
<dbReference type="Pfam" id="PF01390">
    <property type="entry name" value="SEA"/>
    <property type="match status" value="1"/>
</dbReference>
<keyword evidence="2" id="KW-1003">Cell membrane</keyword>
<keyword evidence="6" id="KW-0472">Membrane</keyword>
<evidence type="ECO:0000256" key="7">
    <source>
        <dbReference type="ARBA" id="ARBA00023157"/>
    </source>
</evidence>
<dbReference type="PROSITE" id="PS50853">
    <property type="entry name" value="FN3"/>
    <property type="match status" value="1"/>
</dbReference>
<evidence type="ECO:0000256" key="3">
    <source>
        <dbReference type="ARBA" id="ARBA00022536"/>
    </source>
</evidence>
<reference evidence="9" key="1">
    <citation type="submission" date="2020-04" db="EMBL/GenBank/DDBJ databases">
        <authorList>
            <person name="Alioto T."/>
            <person name="Alioto T."/>
            <person name="Gomez Garrido J."/>
        </authorList>
    </citation>
    <scope>NUCLEOTIDE SEQUENCE</scope>
    <source>
        <strain evidence="9">A484AB</strain>
    </source>
</reference>